<protein>
    <submittedName>
        <fullName evidence="1">Uncharacterized protein</fullName>
    </submittedName>
</protein>
<sequence length="406" mass="44711">MAIKKQFITKARIVLDDGSLGEEVEYTFFPVGQTPFAGQRIRPVLLGFPSASVAQFLAAMTDCGETGEPEPEPTGEPTNLVDSYPALKGVRIRRDPVNTQGSHMEWTVPATTVCDFECYGPAGFVTKKGKTTYIAGAGDNYKQYQSLGVMPIGTYRLYVRPEGSTAWVKITFTVTADYDAVVYTGQNTDTVSYAILQRWTLSALDPSASVVINFVATRYDASGLIELCNATGECDMRLEPLEGQTGVDTNFYPTTLIGGIPTSGTYKGRTLGNLPPGLYRSTARPKNSADQSKWVSKNVRVGASLITAVAWDTIDTGVEDAFLVKVTQAAGVRFRFKYDQEPNWEEWRNMSPFVDPYQQGYQYSYSLPQGASSYDVEFETLDNPGVTTAFRFNRPSPQQRTQLFPA</sequence>
<dbReference type="AlphaFoldDB" id="A0A418M3D5"/>
<evidence type="ECO:0000313" key="2">
    <source>
        <dbReference type="Proteomes" id="UP000283523"/>
    </source>
</evidence>
<dbReference type="EMBL" id="QXED01000006">
    <property type="protein sequence ID" value="RIV20336.1"/>
    <property type="molecule type" value="Genomic_DNA"/>
</dbReference>
<accession>A0A418M3D5</accession>
<proteinExistence type="predicted"/>
<dbReference type="Proteomes" id="UP000283523">
    <property type="component" value="Unassembled WGS sequence"/>
</dbReference>
<keyword evidence="2" id="KW-1185">Reference proteome</keyword>
<name>A0A418M3D5_9BACT</name>
<reference evidence="1 2" key="1">
    <citation type="submission" date="2018-08" db="EMBL/GenBank/DDBJ databases">
        <title>Fibrisoma montanum sp. nov., isolated from Danxia mountain soil.</title>
        <authorList>
            <person name="Huang Y."/>
        </authorList>
    </citation>
    <scope>NUCLEOTIDE SEQUENCE [LARGE SCALE GENOMIC DNA]</scope>
    <source>
        <strain evidence="1 2">HYT19</strain>
    </source>
</reference>
<evidence type="ECO:0000313" key="1">
    <source>
        <dbReference type="EMBL" id="RIV20336.1"/>
    </source>
</evidence>
<gene>
    <name evidence="1" type="ORF">DYU11_19995</name>
</gene>
<dbReference type="RefSeq" id="WP_119669503.1">
    <property type="nucleotide sequence ID" value="NZ_QXED01000006.1"/>
</dbReference>
<organism evidence="1 2">
    <name type="scientific">Fibrisoma montanum</name>
    <dbReference type="NCBI Taxonomy" id="2305895"/>
    <lineage>
        <taxon>Bacteria</taxon>
        <taxon>Pseudomonadati</taxon>
        <taxon>Bacteroidota</taxon>
        <taxon>Cytophagia</taxon>
        <taxon>Cytophagales</taxon>
        <taxon>Spirosomataceae</taxon>
        <taxon>Fibrisoma</taxon>
    </lineage>
</organism>
<comment type="caution">
    <text evidence="1">The sequence shown here is derived from an EMBL/GenBank/DDBJ whole genome shotgun (WGS) entry which is preliminary data.</text>
</comment>